<name>A0A0U5GSU5_ASPCI</name>
<dbReference type="EMBL" id="CDMC01000006">
    <property type="protein sequence ID" value="CEN61879.1"/>
    <property type="molecule type" value="Genomic_DNA"/>
</dbReference>
<protein>
    <recommendedName>
        <fullName evidence="1">DUF7580 domain-containing protein</fullName>
    </recommendedName>
</protein>
<dbReference type="OrthoDB" id="3565018at2759"/>
<sequence>MSGVEVAGLVLGILPLVVNQLDNYARGLETFRTLRRYKWELEGYSSSLSAQYAIFLNTLEIFLQDIVDDHDDRSDLISNPGGSKWGNPTFKKALADKLGRDYHAFTTTVMGLCALLEDLSTKLDQHTPDYSKAASLKSLGSIRFRKILSKAVYEDILNKIDKANQILKTISEQSHRLGGIRRTPPRLRKGLKRHRDGRRHARALYEILVQGQGWNCPCRDEHTVCFRLDANTIRRSRTADPSRETRFLMVLSTGSKPQQPHPQAQWLEVELQAELLEEAVPLNLTRAPNLSAVAKGKRGVRFATPGSTTICLESVHNAPINAGAITDLCSMLCDLKMLDPSLSQGLIGYMLNQTSDARYNMRVLRRISQDFNLHSLSEILSSESSIGAPNPIQGSTELSRRDRLYLAAVLACSILQLHGSWLKQEWGTTDVLFATDPQHEYTLLDHPYLVWPVTGLEQQNPSTGGRDRIQNEILLPLAIALIELSLGKTIAALYRGEDESPVESQKRFNTASRVLKNVYCESGSSYGDVVKECLYWSRSKGECFEDSGFDESVFDTVVSPLLKDLDYFEGLVSVK</sequence>
<dbReference type="STRING" id="454130.A0A0U5GSU5"/>
<reference evidence="3" key="1">
    <citation type="journal article" date="2016" name="Genome Announc.">
        <title>Draft genome sequences of fungus Aspergillus calidoustus.</title>
        <authorList>
            <person name="Horn F."/>
            <person name="Linde J."/>
            <person name="Mattern D.J."/>
            <person name="Walther G."/>
            <person name="Guthke R."/>
            <person name="Scherlach K."/>
            <person name="Martin K."/>
            <person name="Brakhage A.A."/>
            <person name="Petzke L."/>
            <person name="Valiante V."/>
        </authorList>
    </citation>
    <scope>NUCLEOTIDE SEQUENCE [LARGE SCALE GENOMIC DNA]</scope>
    <source>
        <strain evidence="3">SF006504</strain>
    </source>
</reference>
<dbReference type="AlphaFoldDB" id="A0A0U5GSU5"/>
<dbReference type="Pfam" id="PF24476">
    <property type="entry name" value="DUF7580"/>
    <property type="match status" value="1"/>
</dbReference>
<feature type="domain" description="DUF7580" evidence="1">
    <location>
        <begin position="196"/>
        <end position="567"/>
    </location>
</feature>
<dbReference type="InterPro" id="IPR056002">
    <property type="entry name" value="DUF7580"/>
</dbReference>
<dbReference type="PANTHER" id="PTHR35186">
    <property type="entry name" value="ANK_REP_REGION DOMAIN-CONTAINING PROTEIN"/>
    <property type="match status" value="1"/>
</dbReference>
<gene>
    <name evidence="2" type="ORF">ASPCAL08527</name>
</gene>
<evidence type="ECO:0000313" key="3">
    <source>
        <dbReference type="Proteomes" id="UP000054771"/>
    </source>
</evidence>
<evidence type="ECO:0000313" key="2">
    <source>
        <dbReference type="EMBL" id="CEN61879.1"/>
    </source>
</evidence>
<organism evidence="2 3">
    <name type="scientific">Aspergillus calidoustus</name>
    <dbReference type="NCBI Taxonomy" id="454130"/>
    <lineage>
        <taxon>Eukaryota</taxon>
        <taxon>Fungi</taxon>
        <taxon>Dikarya</taxon>
        <taxon>Ascomycota</taxon>
        <taxon>Pezizomycotina</taxon>
        <taxon>Eurotiomycetes</taxon>
        <taxon>Eurotiomycetidae</taxon>
        <taxon>Eurotiales</taxon>
        <taxon>Aspergillaceae</taxon>
        <taxon>Aspergillus</taxon>
        <taxon>Aspergillus subgen. Nidulantes</taxon>
    </lineage>
</organism>
<evidence type="ECO:0000259" key="1">
    <source>
        <dbReference type="Pfam" id="PF24476"/>
    </source>
</evidence>
<accession>A0A0U5GSU5</accession>
<dbReference type="OMA" id="RVYWESG"/>
<keyword evidence="3" id="KW-1185">Reference proteome</keyword>
<dbReference type="Proteomes" id="UP000054771">
    <property type="component" value="Unassembled WGS sequence"/>
</dbReference>
<proteinExistence type="predicted"/>
<dbReference type="PANTHER" id="PTHR35186:SF4">
    <property type="entry name" value="PRION-INHIBITION AND PROPAGATION HELO DOMAIN-CONTAINING PROTEIN"/>
    <property type="match status" value="1"/>
</dbReference>